<dbReference type="AlphaFoldDB" id="A0A0L0CC78"/>
<keyword evidence="2" id="KW-1185">Reference proteome</keyword>
<dbReference type="Proteomes" id="UP000037069">
    <property type="component" value="Unassembled WGS sequence"/>
</dbReference>
<dbReference type="SUPFAM" id="SSF52047">
    <property type="entry name" value="RNI-like"/>
    <property type="match status" value="1"/>
</dbReference>
<dbReference type="EMBL" id="JRES01000615">
    <property type="protein sequence ID" value="KNC29851.1"/>
    <property type="molecule type" value="Genomic_DNA"/>
</dbReference>
<comment type="caution">
    <text evidence="1">The sequence shown here is derived from an EMBL/GenBank/DDBJ whole genome shotgun (WGS) entry which is preliminary data.</text>
</comment>
<evidence type="ECO:0000313" key="1">
    <source>
        <dbReference type="EMBL" id="KNC29851.1"/>
    </source>
</evidence>
<dbReference type="Gene3D" id="3.80.10.10">
    <property type="entry name" value="Ribonuclease Inhibitor"/>
    <property type="match status" value="1"/>
</dbReference>
<reference evidence="1 2" key="1">
    <citation type="journal article" date="2015" name="Nat. Commun.">
        <title>Lucilia cuprina genome unlocks parasitic fly biology to underpin future interventions.</title>
        <authorList>
            <person name="Anstead C.A."/>
            <person name="Korhonen P.K."/>
            <person name="Young N.D."/>
            <person name="Hall R.S."/>
            <person name="Jex A.R."/>
            <person name="Murali S.C."/>
            <person name="Hughes D.S."/>
            <person name="Lee S.F."/>
            <person name="Perry T."/>
            <person name="Stroehlein A.J."/>
            <person name="Ansell B.R."/>
            <person name="Breugelmans B."/>
            <person name="Hofmann A."/>
            <person name="Qu J."/>
            <person name="Dugan S."/>
            <person name="Lee S.L."/>
            <person name="Chao H."/>
            <person name="Dinh H."/>
            <person name="Han Y."/>
            <person name="Doddapaneni H.V."/>
            <person name="Worley K.C."/>
            <person name="Muzny D.M."/>
            <person name="Ioannidis P."/>
            <person name="Waterhouse R.M."/>
            <person name="Zdobnov E.M."/>
            <person name="James P.J."/>
            <person name="Bagnall N.H."/>
            <person name="Kotze A.C."/>
            <person name="Gibbs R.A."/>
            <person name="Richards S."/>
            <person name="Batterham P."/>
            <person name="Gasser R.B."/>
        </authorList>
    </citation>
    <scope>NUCLEOTIDE SEQUENCE [LARGE SCALE GENOMIC DNA]</scope>
    <source>
        <strain evidence="1 2">LS</strain>
        <tissue evidence="1">Full body</tissue>
    </source>
</reference>
<sequence length="628" mass="73981">MEIFFTNIDLVSYICKFLTYEEQFELTQVSSELENIIVNYVWKTKFQEIQIIIIQTRFVVSDTTQPVPKWPYSFFSDMDNVKNIISQLKLQQLILNGIIIPYEGKNNKIDLNLRNLKYYKELDMSQFILHKINFLPHFENLCNLTLRCVEDTYINEDFFISLLKSCKYLTHLHLILCLTEHFKVLPTLHELILEDCEGLTYSNLKTILSGIHLKCFKSLSTTYTGNFEYFSISPSLQKLEIITKDTNFTKLLSFNEKNLINLKELLYYANGDEKLIFSNFGQNLNVLNINSDQFIAEDCLKLKYLHKLKINDGISISDFLLLLKHGHLHELSIKYVYDEILQHEAKALTTNLRYLRLECNRFDDIGNAEDDFLLKLLNLNKELSLAYERLMTTKSIVQISRNRNFPKRFKNINVGGISIDCNYIRNECEETMNLINNIIQSFRKRHFNNNSGQFIAEDCLKLKYLHKLKINDGISISDFLLLLKHGHLHELSIKYVYNINQHEAKALTTNLRYLRLEYIRLSDIRYAEEDFLLKLLNLNKELSLAHERLMTTKSIVQISRNRNFPKRFKNINVGGISIDCNSIRNECEETMNLINNIIQSFRKRNLSYFEFCLNFDIFLMKTGFSGLY</sequence>
<accession>A0A0L0CC78</accession>
<name>A0A0L0CC78_LUCCU</name>
<dbReference type="InterPro" id="IPR032675">
    <property type="entry name" value="LRR_dom_sf"/>
</dbReference>
<dbReference type="OrthoDB" id="10332565at2759"/>
<gene>
    <name evidence="1" type="ORF">FF38_00627</name>
</gene>
<evidence type="ECO:0000313" key="2">
    <source>
        <dbReference type="Proteomes" id="UP000037069"/>
    </source>
</evidence>
<proteinExistence type="predicted"/>
<protein>
    <submittedName>
        <fullName evidence="1">Uncharacterized protein</fullName>
    </submittedName>
</protein>
<organism evidence="1 2">
    <name type="scientific">Lucilia cuprina</name>
    <name type="common">Green bottle fly</name>
    <name type="synonym">Australian sheep blowfly</name>
    <dbReference type="NCBI Taxonomy" id="7375"/>
    <lineage>
        <taxon>Eukaryota</taxon>
        <taxon>Metazoa</taxon>
        <taxon>Ecdysozoa</taxon>
        <taxon>Arthropoda</taxon>
        <taxon>Hexapoda</taxon>
        <taxon>Insecta</taxon>
        <taxon>Pterygota</taxon>
        <taxon>Neoptera</taxon>
        <taxon>Endopterygota</taxon>
        <taxon>Diptera</taxon>
        <taxon>Brachycera</taxon>
        <taxon>Muscomorpha</taxon>
        <taxon>Oestroidea</taxon>
        <taxon>Calliphoridae</taxon>
        <taxon>Luciliinae</taxon>
        <taxon>Lucilia</taxon>
    </lineage>
</organism>